<dbReference type="GO" id="GO:0016746">
    <property type="term" value="F:acyltransferase activity"/>
    <property type="evidence" value="ECO:0007669"/>
    <property type="project" value="UniProtKB-KW"/>
</dbReference>
<keyword evidence="3" id="KW-1185">Reference proteome</keyword>
<name>A0ABZ3FP44_9ACTN</name>
<sequence>MGLVADSAMRRAPWTDLDGTTIYGLLALRAAVFVVEQDCAYLDLDGRDLEAGAEQWWIEDGTGITACLRVLDDGVNRAGVPVRRIGRVATAPAARGRGLASRLTERVLAAYPDSEFVLSAQAHLVEWYAGFGFVAEGEAYLEDGIPHRAMRRKVNGS</sequence>
<dbReference type="InterPro" id="IPR000182">
    <property type="entry name" value="GNAT_dom"/>
</dbReference>
<feature type="domain" description="N-acetyltransferase" evidence="1">
    <location>
        <begin position="12"/>
        <end position="155"/>
    </location>
</feature>
<evidence type="ECO:0000313" key="2">
    <source>
        <dbReference type="EMBL" id="XAN07808.1"/>
    </source>
</evidence>
<dbReference type="PROSITE" id="PS51186">
    <property type="entry name" value="GNAT"/>
    <property type="match status" value="1"/>
</dbReference>
<reference evidence="2 3" key="1">
    <citation type="submission" date="2024-04" db="EMBL/GenBank/DDBJ databases">
        <title>Isolation of an actinomycete strain from pig manure.</title>
        <authorList>
            <person name="Gong T."/>
            <person name="Yu Z."/>
            <person name="An M."/>
            <person name="Wei C."/>
            <person name="Yang W."/>
            <person name="Liu L."/>
        </authorList>
    </citation>
    <scope>NUCLEOTIDE SEQUENCE [LARGE SCALE GENOMIC DNA]</scope>
    <source>
        <strain evidence="2 3">ZF39</strain>
    </source>
</reference>
<dbReference type="Pfam" id="PF13673">
    <property type="entry name" value="Acetyltransf_10"/>
    <property type="match status" value="1"/>
</dbReference>
<dbReference type="Gene3D" id="3.40.630.30">
    <property type="match status" value="1"/>
</dbReference>
<accession>A0ABZ3FP44</accession>
<evidence type="ECO:0000259" key="1">
    <source>
        <dbReference type="PROSITE" id="PS51186"/>
    </source>
</evidence>
<proteinExistence type="predicted"/>
<dbReference type="SUPFAM" id="SSF55729">
    <property type="entry name" value="Acyl-CoA N-acyltransferases (Nat)"/>
    <property type="match status" value="1"/>
</dbReference>
<protein>
    <submittedName>
        <fullName evidence="2">GNAT family N-acetyltransferase</fullName>
        <ecNumber evidence="2">2.3.1.-</ecNumber>
    </submittedName>
</protein>
<dbReference type="EMBL" id="CP154795">
    <property type="protein sequence ID" value="XAN07808.1"/>
    <property type="molecule type" value="Genomic_DNA"/>
</dbReference>
<dbReference type="EC" id="2.3.1.-" evidence="2"/>
<dbReference type="InterPro" id="IPR016181">
    <property type="entry name" value="Acyl_CoA_acyltransferase"/>
</dbReference>
<dbReference type="RefSeq" id="WP_425309266.1">
    <property type="nucleotide sequence ID" value="NZ_CP154795.1"/>
</dbReference>
<organism evidence="2 3">
    <name type="scientific">Ammonicoccus fulvus</name>
    <dbReference type="NCBI Taxonomy" id="3138240"/>
    <lineage>
        <taxon>Bacteria</taxon>
        <taxon>Bacillati</taxon>
        <taxon>Actinomycetota</taxon>
        <taxon>Actinomycetes</taxon>
        <taxon>Propionibacteriales</taxon>
        <taxon>Propionibacteriaceae</taxon>
        <taxon>Ammonicoccus</taxon>
    </lineage>
</organism>
<dbReference type="Proteomes" id="UP001442841">
    <property type="component" value="Chromosome"/>
</dbReference>
<gene>
    <name evidence="2" type="ORF">AADG42_10990</name>
</gene>
<keyword evidence="2" id="KW-0012">Acyltransferase</keyword>
<evidence type="ECO:0000313" key="3">
    <source>
        <dbReference type="Proteomes" id="UP001442841"/>
    </source>
</evidence>
<keyword evidence="2" id="KW-0808">Transferase</keyword>